<gene>
    <name evidence="9" type="ORF">HNY73_002264</name>
</gene>
<dbReference type="PANTHER" id="PTHR10762">
    <property type="entry name" value="DIPHTHAMIDE BIOSYNTHESIS PROTEIN"/>
    <property type="match status" value="1"/>
</dbReference>
<comment type="pathway">
    <text evidence="2 8">Protein modification; peptidyl-diphthamide biosynthesis.</text>
</comment>
<dbReference type="GO" id="GO:0090560">
    <property type="term" value="F:2-(3-amino-3-carboxypropyl)histidine synthase activity"/>
    <property type="evidence" value="ECO:0007669"/>
    <property type="project" value="InterPro"/>
</dbReference>
<dbReference type="InterPro" id="IPR010014">
    <property type="entry name" value="DHP2"/>
</dbReference>
<dbReference type="GO" id="GO:0046872">
    <property type="term" value="F:metal ion binding"/>
    <property type="evidence" value="ECO:0007669"/>
    <property type="project" value="UniProtKB-KW"/>
</dbReference>
<comment type="cofactor">
    <cofactor evidence="1">
        <name>[4Fe-4S] cluster</name>
        <dbReference type="ChEBI" id="CHEBI:49883"/>
    </cofactor>
</comment>
<keyword evidence="6 8" id="KW-0408">Iron</keyword>
<dbReference type="InterPro" id="IPR042263">
    <property type="entry name" value="DPH1/DPH2_1"/>
</dbReference>
<dbReference type="Gene3D" id="3.40.50.11840">
    <property type="entry name" value="Diphthamide synthesis DPH1/DPH2 domain 1"/>
    <property type="match status" value="1"/>
</dbReference>
<keyword evidence="5 8" id="KW-0479">Metal-binding</keyword>
<evidence type="ECO:0000256" key="4">
    <source>
        <dbReference type="ARBA" id="ARBA00021914"/>
    </source>
</evidence>
<evidence type="ECO:0000256" key="7">
    <source>
        <dbReference type="ARBA" id="ARBA00023014"/>
    </source>
</evidence>
<evidence type="ECO:0000256" key="6">
    <source>
        <dbReference type="ARBA" id="ARBA00023004"/>
    </source>
</evidence>
<evidence type="ECO:0000256" key="1">
    <source>
        <dbReference type="ARBA" id="ARBA00001966"/>
    </source>
</evidence>
<evidence type="ECO:0000256" key="8">
    <source>
        <dbReference type="RuleBase" id="RU364133"/>
    </source>
</evidence>
<dbReference type="Proteomes" id="UP000807504">
    <property type="component" value="Unassembled WGS sequence"/>
</dbReference>
<dbReference type="GO" id="GO:0017183">
    <property type="term" value="P:protein histidyl modification to diphthamide"/>
    <property type="evidence" value="ECO:0007669"/>
    <property type="project" value="InterPro"/>
</dbReference>
<comment type="similarity">
    <text evidence="3 8">Belongs to the DPH1/DPH2 family. DPH2 subfamily.</text>
</comment>
<name>A0A8T0FSY1_ARGBR</name>
<comment type="caution">
    <text evidence="9">The sequence shown here is derived from an EMBL/GenBank/DDBJ whole genome shotgun (WGS) entry which is preliminary data.</text>
</comment>
<reference evidence="9" key="2">
    <citation type="submission" date="2020-06" db="EMBL/GenBank/DDBJ databases">
        <authorList>
            <person name="Sheffer M."/>
        </authorList>
    </citation>
    <scope>NUCLEOTIDE SEQUENCE</scope>
</reference>
<dbReference type="SFLD" id="SFLDG01121">
    <property type="entry name" value="Diphthamide_biosynthesis"/>
    <property type="match status" value="1"/>
</dbReference>
<dbReference type="FunFam" id="3.40.50.11860:FF:000001">
    <property type="entry name" value="2-(3-amino-3-carboxypropyl)histidine synthase subunit 2"/>
    <property type="match status" value="1"/>
</dbReference>
<proteinExistence type="inferred from homology"/>
<accession>A0A8T0FSY1</accession>
<dbReference type="SFLD" id="SFLDS00032">
    <property type="entry name" value="Radical_SAM_3-amino-3-carboxyp"/>
    <property type="match status" value="1"/>
</dbReference>
<reference evidence="9" key="1">
    <citation type="journal article" date="2020" name="bioRxiv">
        <title>Chromosome-level reference genome of the European wasp spider Argiope bruennichi: a resource for studies on range expansion and evolutionary adaptation.</title>
        <authorList>
            <person name="Sheffer M.M."/>
            <person name="Hoppe A."/>
            <person name="Krehenwinkel H."/>
            <person name="Uhl G."/>
            <person name="Kuss A.W."/>
            <person name="Jensen L."/>
            <person name="Jensen C."/>
            <person name="Gillespie R.G."/>
            <person name="Hoff K.J."/>
            <person name="Prost S."/>
        </authorList>
    </citation>
    <scope>NUCLEOTIDE SEQUENCE</scope>
</reference>
<evidence type="ECO:0000256" key="5">
    <source>
        <dbReference type="ARBA" id="ARBA00022723"/>
    </source>
</evidence>
<sequence>MLIEYLYEKIRICFMQIELSCCVNEISAEHISADAVIHYGHACLSPPKYLPVLYVFGKQVIDIQDTIDAFQKMFPDKKSHVILFYEVMYSHAIDSLVEQLKEYDNLIVSRLEIPGEDTQIFRASEDNEKSLLTKLHRHLLIPSELSLNSYKVFYIGTRPATLTNFMLTFKNSLFYSYNPVQKFTQIEILDVNIHLRKRYCYIRKAKDANIIGILVGTIKASEHMTIITNLNKLIKQAGKKSHTLVGKLNNIKLTDFSEIEIFVSVACSESSLTETRDFHQPIITPFELEIALNQARLWTGDYISDFAELLPGAANYVHSVRNTEVKPEIDVESTN</sequence>
<keyword evidence="7 8" id="KW-0411">Iron-sulfur</keyword>
<evidence type="ECO:0000313" key="9">
    <source>
        <dbReference type="EMBL" id="KAF8794267.1"/>
    </source>
</evidence>
<dbReference type="EMBL" id="JABXBU010000002">
    <property type="protein sequence ID" value="KAF8794267.1"/>
    <property type="molecule type" value="Genomic_DNA"/>
</dbReference>
<keyword evidence="10" id="KW-1185">Reference proteome</keyword>
<dbReference type="Gene3D" id="3.40.50.11860">
    <property type="entry name" value="Diphthamide synthesis DPH1/DPH2 domain 3"/>
    <property type="match status" value="1"/>
</dbReference>
<dbReference type="NCBIfam" id="TIGR00272">
    <property type="entry name" value="DPH2"/>
    <property type="match status" value="1"/>
</dbReference>
<dbReference type="AlphaFoldDB" id="A0A8T0FSY1"/>
<protein>
    <recommendedName>
        <fullName evidence="4 8">2-(3-amino-3-carboxypropyl)histidine synthase subunit 2</fullName>
    </recommendedName>
</protein>
<organism evidence="9 10">
    <name type="scientific">Argiope bruennichi</name>
    <name type="common">Wasp spider</name>
    <name type="synonym">Aranea bruennichi</name>
    <dbReference type="NCBI Taxonomy" id="94029"/>
    <lineage>
        <taxon>Eukaryota</taxon>
        <taxon>Metazoa</taxon>
        <taxon>Ecdysozoa</taxon>
        <taxon>Arthropoda</taxon>
        <taxon>Chelicerata</taxon>
        <taxon>Arachnida</taxon>
        <taxon>Araneae</taxon>
        <taxon>Araneomorphae</taxon>
        <taxon>Entelegynae</taxon>
        <taxon>Araneoidea</taxon>
        <taxon>Araneidae</taxon>
        <taxon>Argiope</taxon>
    </lineage>
</organism>
<dbReference type="InterPro" id="IPR042265">
    <property type="entry name" value="DPH1/DPH2_3"/>
</dbReference>
<dbReference type="NCBIfam" id="TIGR00322">
    <property type="entry name" value="diphth2_R"/>
    <property type="match status" value="1"/>
</dbReference>
<dbReference type="InterPro" id="IPR016435">
    <property type="entry name" value="DPH1/DPH2"/>
</dbReference>
<comment type="function">
    <text evidence="8">Required for the first step of diphthamide biosynthesis, a post-translational modification of histidine which occurs in elongation factor 2. DPH1 and DPH2 transfer a 3-amino-3-carboxypropyl (ACP) group from S-adenosyl-L-methionine (SAM) to a histidine residue, the reaction is assisted by a reduction system comprising DPH3 and a NADH-dependent reductase. Facilitates the reduction of the catalytic iron-sulfur cluster found in the DPH1 subunit.</text>
</comment>
<dbReference type="Pfam" id="PF01866">
    <property type="entry name" value="Diphthamide_syn"/>
    <property type="match status" value="1"/>
</dbReference>
<dbReference type="PANTHER" id="PTHR10762:SF2">
    <property type="entry name" value="2-(3-AMINO-3-CARBOXYPROPYL)HISTIDINE SYNTHASE SUBUNIT 2"/>
    <property type="match status" value="1"/>
</dbReference>
<evidence type="ECO:0000313" key="10">
    <source>
        <dbReference type="Proteomes" id="UP000807504"/>
    </source>
</evidence>
<evidence type="ECO:0000256" key="2">
    <source>
        <dbReference type="ARBA" id="ARBA00005156"/>
    </source>
</evidence>
<dbReference type="GO" id="GO:0051536">
    <property type="term" value="F:iron-sulfur cluster binding"/>
    <property type="evidence" value="ECO:0007669"/>
    <property type="project" value="UniProtKB-KW"/>
</dbReference>
<evidence type="ECO:0000256" key="3">
    <source>
        <dbReference type="ARBA" id="ARBA00006179"/>
    </source>
</evidence>